<protein>
    <submittedName>
        <fullName evidence="2">IS1595 family transposase</fullName>
    </submittedName>
</protein>
<dbReference type="Pfam" id="PF12762">
    <property type="entry name" value="DDE_Tnp_IS1595"/>
    <property type="match status" value="1"/>
</dbReference>
<comment type="caution">
    <text evidence="2">The sequence shown here is derived from an EMBL/GenBank/DDBJ whole genome shotgun (WGS) entry which is preliminary data.</text>
</comment>
<organism evidence="2 3">
    <name type="scientific">Faecalibacillus intestinalis</name>
    <dbReference type="NCBI Taxonomy" id="1982626"/>
    <lineage>
        <taxon>Bacteria</taxon>
        <taxon>Bacillati</taxon>
        <taxon>Bacillota</taxon>
        <taxon>Erysipelotrichia</taxon>
        <taxon>Erysipelotrichales</taxon>
        <taxon>Coprobacillaceae</taxon>
        <taxon>Faecalibacillus</taxon>
    </lineage>
</organism>
<proteinExistence type="predicted"/>
<dbReference type="EMBL" id="JANGBO010000034">
    <property type="protein sequence ID" value="MCQ5063216.1"/>
    <property type="molecule type" value="Genomic_DNA"/>
</dbReference>
<dbReference type="NCBIfam" id="NF033547">
    <property type="entry name" value="transpos_IS1595"/>
    <property type="match status" value="1"/>
</dbReference>
<dbReference type="Proteomes" id="UP001204814">
    <property type="component" value="Unassembled WGS sequence"/>
</dbReference>
<dbReference type="InterPro" id="IPR024442">
    <property type="entry name" value="Transposase_Zn_ribbon"/>
</dbReference>
<dbReference type="RefSeq" id="WP_227352327.1">
    <property type="nucleotide sequence ID" value="NZ_JAJDKX010000061.1"/>
</dbReference>
<dbReference type="Pfam" id="PF12760">
    <property type="entry name" value="Zn_ribbon_IS1595"/>
    <property type="match status" value="1"/>
</dbReference>
<dbReference type="SMART" id="SM01126">
    <property type="entry name" value="DDE_Tnp_IS1595"/>
    <property type="match status" value="1"/>
</dbReference>
<evidence type="ECO:0000313" key="2">
    <source>
        <dbReference type="EMBL" id="MCQ5063216.1"/>
    </source>
</evidence>
<accession>A0AAP2UKI4</accession>
<evidence type="ECO:0000313" key="3">
    <source>
        <dbReference type="Proteomes" id="UP001204814"/>
    </source>
</evidence>
<dbReference type="InterPro" id="IPR024445">
    <property type="entry name" value="Tnp_ISXO2-like"/>
</dbReference>
<dbReference type="AlphaFoldDB" id="A0AAP2UKI4"/>
<name>A0AAP2UKI4_9FIRM</name>
<feature type="domain" description="ISXO2-like transposase" evidence="1">
    <location>
        <begin position="134"/>
        <end position="280"/>
    </location>
</feature>
<reference evidence="2" key="1">
    <citation type="submission" date="2022-06" db="EMBL/GenBank/DDBJ databases">
        <title>Isolation of gut microbiota from human fecal samples.</title>
        <authorList>
            <person name="Pamer E.G."/>
            <person name="Barat B."/>
            <person name="Waligurski E."/>
            <person name="Medina S."/>
            <person name="Paddock L."/>
            <person name="Mostad J."/>
        </authorList>
    </citation>
    <scope>NUCLEOTIDE SEQUENCE</scope>
    <source>
        <strain evidence="2">DFI.6.24</strain>
    </source>
</reference>
<gene>
    <name evidence="2" type="ORF">NE542_15490</name>
</gene>
<evidence type="ECO:0000259" key="1">
    <source>
        <dbReference type="SMART" id="SM01126"/>
    </source>
</evidence>
<sequence>MARNQKPKKDSLITLTKKYANNHDECVKYFFKMKWPVGFYCEKCGCTHYYSIKRGDVFQCKECGHQHYLLSNTIFQDNKLDLYKLILGMYLFFTANKGLSAIELANELEINYKTALLLCRKCRILMSQSNSEKILDSFFYEADVAYIGSKSKEEHKQGVATEQQPFLVMLSTDKENKYPKFLKLMPVAVDSTNNIVRFISKKAILSKERILNTDGKTTFLGLADKITLKSEKILYDEENHRLYWLNVLIGDIKNNITGIYHGITKRDLPLFLNEQEWRFNHRYTGKNFMNKIQKYILKSHPCPKKAIITALNLSEPYYAHVSDG</sequence>